<protein>
    <submittedName>
        <fullName evidence="1">Uncharacterized protein</fullName>
    </submittedName>
</protein>
<dbReference type="EMBL" id="CM042055">
    <property type="protein sequence ID" value="KAI3701913.1"/>
    <property type="molecule type" value="Genomic_DNA"/>
</dbReference>
<keyword evidence="2" id="KW-1185">Reference proteome</keyword>
<organism evidence="1 2">
    <name type="scientific">Arctium lappa</name>
    <name type="common">Greater burdock</name>
    <name type="synonym">Lappa major</name>
    <dbReference type="NCBI Taxonomy" id="4217"/>
    <lineage>
        <taxon>Eukaryota</taxon>
        <taxon>Viridiplantae</taxon>
        <taxon>Streptophyta</taxon>
        <taxon>Embryophyta</taxon>
        <taxon>Tracheophyta</taxon>
        <taxon>Spermatophyta</taxon>
        <taxon>Magnoliopsida</taxon>
        <taxon>eudicotyledons</taxon>
        <taxon>Gunneridae</taxon>
        <taxon>Pentapetalae</taxon>
        <taxon>asterids</taxon>
        <taxon>campanulids</taxon>
        <taxon>Asterales</taxon>
        <taxon>Asteraceae</taxon>
        <taxon>Carduoideae</taxon>
        <taxon>Cardueae</taxon>
        <taxon>Arctiinae</taxon>
        <taxon>Arctium</taxon>
    </lineage>
</organism>
<reference evidence="2" key="1">
    <citation type="journal article" date="2022" name="Mol. Ecol. Resour.">
        <title>The genomes of chicory, endive, great burdock and yacon provide insights into Asteraceae palaeo-polyploidization history and plant inulin production.</title>
        <authorList>
            <person name="Fan W."/>
            <person name="Wang S."/>
            <person name="Wang H."/>
            <person name="Wang A."/>
            <person name="Jiang F."/>
            <person name="Liu H."/>
            <person name="Zhao H."/>
            <person name="Xu D."/>
            <person name="Zhang Y."/>
        </authorList>
    </citation>
    <scope>NUCLEOTIDE SEQUENCE [LARGE SCALE GENOMIC DNA]</scope>
    <source>
        <strain evidence="2">cv. Niubang</strain>
    </source>
</reference>
<evidence type="ECO:0000313" key="1">
    <source>
        <dbReference type="EMBL" id="KAI3701913.1"/>
    </source>
</evidence>
<proteinExistence type="predicted"/>
<name>A0ACB8ZXK0_ARCLA</name>
<accession>A0ACB8ZXK0</accession>
<comment type="caution">
    <text evidence="1">The sequence shown here is derived from an EMBL/GenBank/DDBJ whole genome shotgun (WGS) entry which is preliminary data.</text>
</comment>
<gene>
    <name evidence="1" type="ORF">L6452_27379</name>
</gene>
<reference evidence="1 2" key="2">
    <citation type="journal article" date="2022" name="Mol. Ecol. Resour.">
        <title>The genomes of chicory, endive, great burdock and yacon provide insights into Asteraceae paleo-polyploidization history and plant inulin production.</title>
        <authorList>
            <person name="Fan W."/>
            <person name="Wang S."/>
            <person name="Wang H."/>
            <person name="Wang A."/>
            <person name="Jiang F."/>
            <person name="Liu H."/>
            <person name="Zhao H."/>
            <person name="Xu D."/>
            <person name="Zhang Y."/>
        </authorList>
    </citation>
    <scope>NUCLEOTIDE SEQUENCE [LARGE SCALE GENOMIC DNA]</scope>
    <source>
        <strain evidence="2">cv. Niubang</strain>
    </source>
</reference>
<evidence type="ECO:0000313" key="2">
    <source>
        <dbReference type="Proteomes" id="UP001055879"/>
    </source>
</evidence>
<dbReference type="Proteomes" id="UP001055879">
    <property type="component" value="Linkage Group LG09"/>
</dbReference>
<sequence length="152" mass="16370">MTGSSTGKTKVKTIIGQGGKGSCCMGNKETLKFLNHDPMAADNSSSPLVSRIEILNQEKGAGGREDPDSDTSCHIKLVRPTDLGPIEDLFNANRRMNQEGFGQSNEVGPEEENRPATHKAKSKKGGVGLLVENPKSKAQLEPNCHSIRVEEK</sequence>